<feature type="signal peptide" evidence="1">
    <location>
        <begin position="1"/>
        <end position="20"/>
    </location>
</feature>
<evidence type="ECO:0000313" key="2">
    <source>
        <dbReference type="EMBL" id="KAJ3648142.1"/>
    </source>
</evidence>
<evidence type="ECO:0000313" key="3">
    <source>
        <dbReference type="Proteomes" id="UP001168821"/>
    </source>
</evidence>
<gene>
    <name evidence="2" type="ORF">Zmor_019965</name>
</gene>
<dbReference type="Gene3D" id="3.40.50.2300">
    <property type="match status" value="1"/>
</dbReference>
<accession>A0AA38M9W9</accession>
<evidence type="ECO:0008006" key="4">
    <source>
        <dbReference type="Google" id="ProtNLM"/>
    </source>
</evidence>
<keyword evidence="3" id="KW-1185">Reference proteome</keyword>
<name>A0AA38M9W9_9CUCU</name>
<feature type="chain" id="PRO_5041324673" description="Receptor ligand binding region domain-containing protein" evidence="1">
    <location>
        <begin position="21"/>
        <end position="79"/>
    </location>
</feature>
<sequence length="79" mass="9213">MHAQLVILVFLSWCAHFSRLQQVASDQYRYYNIGVLMASHLDSPFDLERCGPAIDMALEQINDRFLAHHGIRLKKVQER</sequence>
<protein>
    <recommendedName>
        <fullName evidence="4">Receptor ligand binding region domain-containing protein</fullName>
    </recommendedName>
</protein>
<proteinExistence type="predicted"/>
<dbReference type="AlphaFoldDB" id="A0AA38M9W9"/>
<organism evidence="2 3">
    <name type="scientific">Zophobas morio</name>
    <dbReference type="NCBI Taxonomy" id="2755281"/>
    <lineage>
        <taxon>Eukaryota</taxon>
        <taxon>Metazoa</taxon>
        <taxon>Ecdysozoa</taxon>
        <taxon>Arthropoda</taxon>
        <taxon>Hexapoda</taxon>
        <taxon>Insecta</taxon>
        <taxon>Pterygota</taxon>
        <taxon>Neoptera</taxon>
        <taxon>Endopterygota</taxon>
        <taxon>Coleoptera</taxon>
        <taxon>Polyphaga</taxon>
        <taxon>Cucujiformia</taxon>
        <taxon>Tenebrionidae</taxon>
        <taxon>Zophobas</taxon>
    </lineage>
</organism>
<dbReference type="Proteomes" id="UP001168821">
    <property type="component" value="Unassembled WGS sequence"/>
</dbReference>
<dbReference type="EMBL" id="JALNTZ010000006">
    <property type="protein sequence ID" value="KAJ3648142.1"/>
    <property type="molecule type" value="Genomic_DNA"/>
</dbReference>
<comment type="caution">
    <text evidence="2">The sequence shown here is derived from an EMBL/GenBank/DDBJ whole genome shotgun (WGS) entry which is preliminary data.</text>
</comment>
<evidence type="ECO:0000256" key="1">
    <source>
        <dbReference type="SAM" id="SignalP"/>
    </source>
</evidence>
<reference evidence="2" key="1">
    <citation type="journal article" date="2023" name="G3 (Bethesda)">
        <title>Whole genome assemblies of Zophobas morio and Tenebrio molitor.</title>
        <authorList>
            <person name="Kaur S."/>
            <person name="Stinson S.A."/>
            <person name="diCenzo G.C."/>
        </authorList>
    </citation>
    <scope>NUCLEOTIDE SEQUENCE</scope>
    <source>
        <strain evidence="2">QUZm001</strain>
    </source>
</reference>
<keyword evidence="1" id="KW-0732">Signal</keyword>